<evidence type="ECO:0000313" key="5">
    <source>
        <dbReference type="Proteomes" id="UP000078555"/>
    </source>
</evidence>
<proteinExistence type="predicted"/>
<gene>
    <name evidence="2" type="ORF">POVWA1_010680</name>
    <name evidence="3" type="ORF">POVWA2_010850</name>
</gene>
<evidence type="ECO:0000313" key="2">
    <source>
        <dbReference type="EMBL" id="SBT32148.1"/>
    </source>
</evidence>
<organism evidence="3 4">
    <name type="scientific">Plasmodium ovale wallikeri</name>
    <dbReference type="NCBI Taxonomy" id="864142"/>
    <lineage>
        <taxon>Eukaryota</taxon>
        <taxon>Sar</taxon>
        <taxon>Alveolata</taxon>
        <taxon>Apicomplexa</taxon>
        <taxon>Aconoidasida</taxon>
        <taxon>Haemosporida</taxon>
        <taxon>Plasmodiidae</taxon>
        <taxon>Plasmodium</taxon>
        <taxon>Plasmodium (Plasmodium)</taxon>
    </lineage>
</organism>
<dbReference type="Proteomes" id="UP000078550">
    <property type="component" value="Unassembled WGS sequence"/>
</dbReference>
<evidence type="ECO:0000256" key="1">
    <source>
        <dbReference type="SAM" id="MobiDB-lite"/>
    </source>
</evidence>
<accession>A0A1A8YM63</accession>
<feature type="region of interest" description="Disordered" evidence="1">
    <location>
        <begin position="113"/>
        <end position="140"/>
    </location>
</feature>
<sequence length="154" mass="17646">MGVVSPECILSLQMCTKREKRGVRGGGGYIEKKVLPAECGERKFLPQIYEGWITRSFPFAFWPKSGNVENNSTGRRNYVGMAKCRFPAQEGMKHLQCFGGNLKILRRCTKKKKKKELREGGATRKRREETQRGNAGTRKRREETLLMAFSRITV</sequence>
<reference evidence="3" key="2">
    <citation type="submission" date="2016-05" db="EMBL/GenBank/DDBJ databases">
        <authorList>
            <person name="Lavstsen T."/>
            <person name="Jespersen J.S."/>
        </authorList>
    </citation>
    <scope>NUCLEOTIDE SEQUENCE [LARGE SCALE GENOMIC DNA]</scope>
</reference>
<keyword evidence="5" id="KW-1185">Reference proteome</keyword>
<protein>
    <submittedName>
        <fullName evidence="3">Uncharacterized protein</fullName>
    </submittedName>
</protein>
<dbReference type="AlphaFoldDB" id="A0A1A8YM63"/>
<evidence type="ECO:0000313" key="3">
    <source>
        <dbReference type="EMBL" id="SBT32669.1"/>
    </source>
</evidence>
<dbReference type="EMBL" id="FLRE01000041">
    <property type="protein sequence ID" value="SBT32669.1"/>
    <property type="molecule type" value="Genomic_DNA"/>
</dbReference>
<dbReference type="EMBL" id="FLRD01000034">
    <property type="protein sequence ID" value="SBT32148.1"/>
    <property type="molecule type" value="Genomic_DNA"/>
</dbReference>
<dbReference type="Proteomes" id="UP000078555">
    <property type="component" value="Unassembled WGS sequence"/>
</dbReference>
<evidence type="ECO:0000313" key="4">
    <source>
        <dbReference type="Proteomes" id="UP000078550"/>
    </source>
</evidence>
<feature type="compositionally biased region" description="Basic and acidic residues" evidence="1">
    <location>
        <begin position="116"/>
        <end position="131"/>
    </location>
</feature>
<name>A0A1A8YM63_PLAOA</name>
<reference evidence="4 5" key="1">
    <citation type="submission" date="2016-05" db="EMBL/GenBank/DDBJ databases">
        <authorList>
            <person name="Naeem Raeece"/>
        </authorList>
    </citation>
    <scope>NUCLEOTIDE SEQUENCE [LARGE SCALE GENOMIC DNA]</scope>
</reference>